<dbReference type="InterPro" id="IPR051036">
    <property type="entry name" value="SIGLEC"/>
</dbReference>
<dbReference type="SUPFAM" id="SSF48726">
    <property type="entry name" value="Immunoglobulin"/>
    <property type="match status" value="1"/>
</dbReference>
<name>A0ABD0RAE3_CIRMR</name>
<reference evidence="5 6" key="1">
    <citation type="submission" date="2024-05" db="EMBL/GenBank/DDBJ databases">
        <title>Genome sequencing and assembly of Indian major carp, Cirrhinus mrigala (Hamilton, 1822).</title>
        <authorList>
            <person name="Mohindra V."/>
            <person name="Chowdhury L.M."/>
            <person name="Lal K."/>
            <person name="Jena J.K."/>
        </authorList>
    </citation>
    <scope>NUCLEOTIDE SEQUENCE [LARGE SCALE GENOMIC DNA]</scope>
    <source>
        <strain evidence="5">CM1030</strain>
        <tissue evidence="5">Blood</tissue>
    </source>
</reference>
<dbReference type="PANTHER" id="PTHR12035">
    <property type="entry name" value="SIALIC ACID BINDING IMMUNOGLOBULIN-LIKE LECTIN"/>
    <property type="match status" value="1"/>
</dbReference>
<dbReference type="PANTHER" id="PTHR12035:SF125">
    <property type="entry name" value="SIALIC ACID-BINDING IG-LIKE LECTIN 5"/>
    <property type="match status" value="1"/>
</dbReference>
<dbReference type="Gene3D" id="2.60.40.10">
    <property type="entry name" value="Immunoglobulins"/>
    <property type="match status" value="1"/>
</dbReference>
<protein>
    <submittedName>
        <fullName evidence="5">Uncharacterized protein</fullName>
    </submittedName>
</protein>
<dbReference type="InterPro" id="IPR036179">
    <property type="entry name" value="Ig-like_dom_sf"/>
</dbReference>
<accession>A0ABD0RAE3</accession>
<keyword evidence="3" id="KW-1133">Transmembrane helix</keyword>
<dbReference type="InterPro" id="IPR013783">
    <property type="entry name" value="Ig-like_fold"/>
</dbReference>
<dbReference type="GO" id="GO:0016020">
    <property type="term" value="C:membrane"/>
    <property type="evidence" value="ECO:0007669"/>
    <property type="project" value="UniProtKB-SubCell"/>
</dbReference>
<keyword evidence="2" id="KW-0812">Transmembrane</keyword>
<evidence type="ECO:0000313" key="6">
    <source>
        <dbReference type="Proteomes" id="UP001529510"/>
    </source>
</evidence>
<keyword evidence="6" id="KW-1185">Reference proteome</keyword>
<proteinExistence type="predicted"/>
<feature type="non-terminal residue" evidence="5">
    <location>
        <position position="108"/>
    </location>
</feature>
<evidence type="ECO:0000256" key="4">
    <source>
        <dbReference type="ARBA" id="ARBA00023136"/>
    </source>
</evidence>
<dbReference type="AlphaFoldDB" id="A0ABD0RAE3"/>
<comment type="subcellular location">
    <subcellularLocation>
        <location evidence="1">Membrane</location>
        <topology evidence="1">Single-pass membrane protein</topology>
    </subcellularLocation>
</comment>
<dbReference type="EMBL" id="JAMKFB020000004">
    <property type="protein sequence ID" value="KAL0195467.1"/>
    <property type="molecule type" value="Genomic_DNA"/>
</dbReference>
<keyword evidence="4" id="KW-0472">Membrane</keyword>
<feature type="non-terminal residue" evidence="5">
    <location>
        <position position="1"/>
    </location>
</feature>
<dbReference type="Proteomes" id="UP001529510">
    <property type="component" value="Unassembled WGS sequence"/>
</dbReference>
<gene>
    <name evidence="5" type="ORF">M9458_009039</name>
</gene>
<comment type="caution">
    <text evidence="5">The sequence shown here is derived from an EMBL/GenBank/DDBJ whole genome shotgun (WGS) entry which is preliminary data.</text>
</comment>
<evidence type="ECO:0000313" key="5">
    <source>
        <dbReference type="EMBL" id="KAL0195467.1"/>
    </source>
</evidence>
<evidence type="ECO:0000256" key="1">
    <source>
        <dbReference type="ARBA" id="ARBA00004167"/>
    </source>
</evidence>
<evidence type="ECO:0000256" key="2">
    <source>
        <dbReference type="ARBA" id="ARBA00022692"/>
    </source>
</evidence>
<sequence length="108" mass="12156">KIQALSGSCVVIKCTFEIQDIYDKDLTESDATGVWLKDGIHAVNNQFYSKDPKPKISGKITGKLHEKNCTTVFYSITSDHKGKYYFRIEGNGGLKWTYDKNSTSINVI</sequence>
<organism evidence="5 6">
    <name type="scientific">Cirrhinus mrigala</name>
    <name type="common">Mrigala</name>
    <dbReference type="NCBI Taxonomy" id="683832"/>
    <lineage>
        <taxon>Eukaryota</taxon>
        <taxon>Metazoa</taxon>
        <taxon>Chordata</taxon>
        <taxon>Craniata</taxon>
        <taxon>Vertebrata</taxon>
        <taxon>Euteleostomi</taxon>
        <taxon>Actinopterygii</taxon>
        <taxon>Neopterygii</taxon>
        <taxon>Teleostei</taxon>
        <taxon>Ostariophysi</taxon>
        <taxon>Cypriniformes</taxon>
        <taxon>Cyprinidae</taxon>
        <taxon>Labeoninae</taxon>
        <taxon>Labeonini</taxon>
        <taxon>Cirrhinus</taxon>
    </lineage>
</organism>
<evidence type="ECO:0000256" key="3">
    <source>
        <dbReference type="ARBA" id="ARBA00022989"/>
    </source>
</evidence>